<gene>
    <name evidence="2" type="ORF">SISNIDRAFT_136604</name>
</gene>
<accession>A0A164ZZ49</accession>
<feature type="compositionally biased region" description="Low complexity" evidence="1">
    <location>
        <begin position="157"/>
        <end position="176"/>
    </location>
</feature>
<dbReference type="AlphaFoldDB" id="A0A164ZZ49"/>
<dbReference type="Proteomes" id="UP000076722">
    <property type="component" value="Unassembled WGS sequence"/>
</dbReference>
<feature type="region of interest" description="Disordered" evidence="1">
    <location>
        <begin position="253"/>
        <end position="304"/>
    </location>
</feature>
<dbReference type="STRING" id="1314777.A0A164ZZ49"/>
<protein>
    <submittedName>
        <fullName evidence="2">Uncharacterized protein</fullName>
    </submittedName>
</protein>
<reference evidence="2 3" key="1">
    <citation type="journal article" date="2016" name="Mol. Biol. Evol.">
        <title>Comparative Genomics of Early-Diverging Mushroom-Forming Fungi Provides Insights into the Origins of Lignocellulose Decay Capabilities.</title>
        <authorList>
            <person name="Nagy L.G."/>
            <person name="Riley R."/>
            <person name="Tritt A."/>
            <person name="Adam C."/>
            <person name="Daum C."/>
            <person name="Floudas D."/>
            <person name="Sun H."/>
            <person name="Yadav J.S."/>
            <person name="Pangilinan J."/>
            <person name="Larsson K.H."/>
            <person name="Matsuura K."/>
            <person name="Barry K."/>
            <person name="Labutti K."/>
            <person name="Kuo R."/>
            <person name="Ohm R.A."/>
            <person name="Bhattacharya S.S."/>
            <person name="Shirouzu T."/>
            <person name="Yoshinaga Y."/>
            <person name="Martin F.M."/>
            <person name="Grigoriev I.V."/>
            <person name="Hibbett D.S."/>
        </authorList>
    </citation>
    <scope>NUCLEOTIDE SEQUENCE [LARGE SCALE GENOMIC DNA]</scope>
    <source>
        <strain evidence="2 3">HHB9708</strain>
    </source>
</reference>
<sequence length="379" mass="41984">MEPMTDINPKYMPVAHKSFLKSPFGHALEDDQETLESPKKPAKEKPAKGSLFDFFARKSKTCATPTPQMTAGRCSGARTLSTVNERSQIRGEQHQGEAVAANLQSRFFASPRSAKTTPKGKRRREASNTPVKNKRHRDLSDQENEPETVVEQEEGYLSPSPLSRRSWSNSSPLSSPGKKATPKVTDFTEFDVDPISSPVQRVELSNTSFIPPPRFSLDCIVGGVGNIQPRELHNHSVAFDAKAGPDLNDIFDDIRGSDEDLGDISVDSKGPITPESNPTPELSVRDPWDDLDDLEPEQSRETVQKRISDGWWNRYSLVSAETTRLTTAETPGSLFQNRTIRSTPTLATSTPSIRKKTELPTAPTTLKSSSHTFLPQRSR</sequence>
<proteinExistence type="predicted"/>
<organism evidence="2 3">
    <name type="scientific">Sistotremastrum niveocremeum HHB9708</name>
    <dbReference type="NCBI Taxonomy" id="1314777"/>
    <lineage>
        <taxon>Eukaryota</taxon>
        <taxon>Fungi</taxon>
        <taxon>Dikarya</taxon>
        <taxon>Basidiomycota</taxon>
        <taxon>Agaricomycotina</taxon>
        <taxon>Agaricomycetes</taxon>
        <taxon>Sistotremastrales</taxon>
        <taxon>Sistotremastraceae</taxon>
        <taxon>Sertulicium</taxon>
        <taxon>Sertulicium niveocremeum</taxon>
    </lineage>
</organism>
<evidence type="ECO:0000313" key="3">
    <source>
        <dbReference type="Proteomes" id="UP000076722"/>
    </source>
</evidence>
<feature type="region of interest" description="Disordered" evidence="1">
    <location>
        <begin position="29"/>
        <end position="51"/>
    </location>
</feature>
<feature type="compositionally biased region" description="Acidic residues" evidence="1">
    <location>
        <begin position="141"/>
        <end position="154"/>
    </location>
</feature>
<name>A0A164ZZ49_9AGAM</name>
<evidence type="ECO:0000256" key="1">
    <source>
        <dbReference type="SAM" id="MobiDB-lite"/>
    </source>
</evidence>
<feature type="compositionally biased region" description="Polar residues" evidence="1">
    <location>
        <begin position="335"/>
        <end position="352"/>
    </location>
</feature>
<dbReference type="EMBL" id="KV419395">
    <property type="protein sequence ID" value="KZS98263.1"/>
    <property type="molecule type" value="Genomic_DNA"/>
</dbReference>
<evidence type="ECO:0000313" key="2">
    <source>
        <dbReference type="EMBL" id="KZS98263.1"/>
    </source>
</evidence>
<feature type="compositionally biased region" description="Polar residues" evidence="1">
    <location>
        <begin position="362"/>
        <end position="379"/>
    </location>
</feature>
<feature type="region of interest" description="Disordered" evidence="1">
    <location>
        <begin position="63"/>
        <end position="189"/>
    </location>
</feature>
<feature type="region of interest" description="Disordered" evidence="1">
    <location>
        <begin position="335"/>
        <end position="379"/>
    </location>
</feature>
<feature type="compositionally biased region" description="Basic and acidic residues" evidence="1">
    <location>
        <begin position="36"/>
        <end position="47"/>
    </location>
</feature>
<keyword evidence="3" id="KW-1185">Reference proteome</keyword>